<evidence type="ECO:0000313" key="2">
    <source>
        <dbReference type="Proteomes" id="UP001064632"/>
    </source>
</evidence>
<dbReference type="EMBL" id="CP104694">
    <property type="protein sequence ID" value="UXI68366.1"/>
    <property type="molecule type" value="Genomic_DNA"/>
</dbReference>
<sequence>MILTATFLIAAASSGATPPPAPETVLATFVSCERKKARREDFEAAIGHAGGKAMIQTHPEAGEGEYSVPRPVDVFGFPSRRLAVQEEISDAGLSAVTYLAQLDRTHVADVARIAGVDKNTVGEYRKPIEKFGTLHLTQMGEDVIVACVHD</sequence>
<dbReference type="Proteomes" id="UP001064632">
    <property type="component" value="Chromosome"/>
</dbReference>
<proteinExistence type="predicted"/>
<reference evidence="1" key="1">
    <citation type="submission" date="2022-09" db="EMBL/GenBank/DDBJ databases">
        <title>Tahibacter sp. nov., isolated from a fresh water.</title>
        <authorList>
            <person name="Baek J.H."/>
            <person name="Lee J.K."/>
            <person name="Kim J.M."/>
            <person name="Jeon C.O."/>
        </authorList>
    </citation>
    <scope>NUCLEOTIDE SEQUENCE</scope>
    <source>
        <strain evidence="1">W38</strain>
    </source>
</reference>
<protein>
    <recommendedName>
        <fullName evidence="3">Lipoprotein</fullName>
    </recommendedName>
</protein>
<gene>
    <name evidence="1" type="ORF">N4264_01560</name>
</gene>
<dbReference type="RefSeq" id="WP_261695326.1">
    <property type="nucleotide sequence ID" value="NZ_CP104694.1"/>
</dbReference>
<evidence type="ECO:0000313" key="1">
    <source>
        <dbReference type="EMBL" id="UXI68366.1"/>
    </source>
</evidence>
<organism evidence="1 2">
    <name type="scientific">Tahibacter amnicola</name>
    <dbReference type="NCBI Taxonomy" id="2976241"/>
    <lineage>
        <taxon>Bacteria</taxon>
        <taxon>Pseudomonadati</taxon>
        <taxon>Pseudomonadota</taxon>
        <taxon>Gammaproteobacteria</taxon>
        <taxon>Lysobacterales</taxon>
        <taxon>Rhodanobacteraceae</taxon>
        <taxon>Tahibacter</taxon>
    </lineage>
</organism>
<evidence type="ECO:0008006" key="3">
    <source>
        <dbReference type="Google" id="ProtNLM"/>
    </source>
</evidence>
<name>A0ABY6BIB9_9GAMM</name>
<accession>A0ABY6BIB9</accession>
<keyword evidence="2" id="KW-1185">Reference proteome</keyword>